<name>A0A4S3MMQ6_9RHOB</name>
<dbReference type="EMBL" id="SSND01000002">
    <property type="protein sequence ID" value="THD83678.1"/>
    <property type="molecule type" value="Genomic_DNA"/>
</dbReference>
<dbReference type="Gene3D" id="3.10.180.10">
    <property type="entry name" value="2,3-Dihydroxybiphenyl 1,2-Dioxygenase, domain 1"/>
    <property type="match status" value="1"/>
</dbReference>
<protein>
    <submittedName>
        <fullName evidence="2">Glyoxalase</fullName>
    </submittedName>
</protein>
<sequence>MDYETVPAPDFGRALRGMGLNLLVADVRRSVAFLETVFGMTAHRVSADFAILVYHGQPFQLHADGTFAAHPLFALLPEAGPRGAGAELRLYETDPDQAAARAEEAGGMVVQPPADKPHGLRETVILDPDGYAWVPSRRI</sequence>
<dbReference type="SUPFAM" id="SSF54593">
    <property type="entry name" value="Glyoxalase/Bleomycin resistance protein/Dihydroxybiphenyl dioxygenase"/>
    <property type="match status" value="1"/>
</dbReference>
<proteinExistence type="predicted"/>
<dbReference type="InterPro" id="IPR029068">
    <property type="entry name" value="Glyas_Bleomycin-R_OHBP_Dase"/>
</dbReference>
<evidence type="ECO:0000313" key="3">
    <source>
        <dbReference type="Proteomes" id="UP000309450"/>
    </source>
</evidence>
<gene>
    <name evidence="2" type="ORF">E7811_10440</name>
</gene>
<dbReference type="RefSeq" id="WP_136394571.1">
    <property type="nucleotide sequence ID" value="NZ_SSND01000002.1"/>
</dbReference>
<dbReference type="Pfam" id="PF00903">
    <property type="entry name" value="Glyoxalase"/>
    <property type="match status" value="1"/>
</dbReference>
<accession>A0A4S3MMQ6</accession>
<reference evidence="2 3" key="1">
    <citation type="submission" date="2019-04" db="EMBL/GenBank/DDBJ databases">
        <title>Draft genome sequence of Gemmobacter aestuarii sp. nov.</title>
        <authorList>
            <person name="Hameed A."/>
            <person name="Lin S.-Y."/>
            <person name="Shahina M."/>
            <person name="Lai W.-A."/>
            <person name="Young C.-C."/>
        </authorList>
    </citation>
    <scope>NUCLEOTIDE SEQUENCE [LARGE SCALE GENOMIC DNA]</scope>
    <source>
        <strain evidence="2 3">CC-PW-75</strain>
    </source>
</reference>
<dbReference type="InterPro" id="IPR004360">
    <property type="entry name" value="Glyas_Fos-R_dOase_dom"/>
</dbReference>
<feature type="domain" description="VOC" evidence="1">
    <location>
        <begin position="16"/>
        <end position="138"/>
    </location>
</feature>
<dbReference type="AlphaFoldDB" id="A0A4S3MMQ6"/>
<evidence type="ECO:0000259" key="1">
    <source>
        <dbReference type="PROSITE" id="PS51819"/>
    </source>
</evidence>
<evidence type="ECO:0000313" key="2">
    <source>
        <dbReference type="EMBL" id="THD83678.1"/>
    </source>
</evidence>
<organism evidence="2 3">
    <name type="scientific">Aliigemmobacter aestuarii</name>
    <dbReference type="NCBI Taxonomy" id="1445661"/>
    <lineage>
        <taxon>Bacteria</taxon>
        <taxon>Pseudomonadati</taxon>
        <taxon>Pseudomonadota</taxon>
        <taxon>Alphaproteobacteria</taxon>
        <taxon>Rhodobacterales</taxon>
        <taxon>Paracoccaceae</taxon>
        <taxon>Aliigemmobacter</taxon>
    </lineage>
</organism>
<dbReference type="Proteomes" id="UP000309450">
    <property type="component" value="Unassembled WGS sequence"/>
</dbReference>
<comment type="caution">
    <text evidence="2">The sequence shown here is derived from an EMBL/GenBank/DDBJ whole genome shotgun (WGS) entry which is preliminary data.</text>
</comment>
<dbReference type="PROSITE" id="PS51819">
    <property type="entry name" value="VOC"/>
    <property type="match status" value="1"/>
</dbReference>
<dbReference type="OrthoDB" id="7346917at2"/>
<dbReference type="InterPro" id="IPR037523">
    <property type="entry name" value="VOC_core"/>
</dbReference>
<keyword evidence="3" id="KW-1185">Reference proteome</keyword>